<dbReference type="EMBL" id="SCLC01000192">
    <property type="protein sequence ID" value="MBF4436534.1"/>
    <property type="molecule type" value="Genomic_DNA"/>
</dbReference>
<evidence type="ECO:0000313" key="4">
    <source>
        <dbReference type="EMBL" id="MBF4436534.1"/>
    </source>
</evidence>
<dbReference type="Proteomes" id="UP000786185">
    <property type="component" value="Unassembled WGS sequence"/>
</dbReference>
<accession>A0A289GCF3</accession>
<dbReference type="EMBL" id="CP034672">
    <property type="protein sequence ID" value="AZS24080.1"/>
    <property type="molecule type" value="Genomic_DNA"/>
</dbReference>
<keyword evidence="1" id="KW-0175">Coiled coil</keyword>
<protein>
    <submittedName>
        <fullName evidence="2">Uncharacterized protein</fullName>
    </submittedName>
</protein>
<proteinExistence type="predicted"/>
<dbReference type="RefSeq" id="WP_019281560.1">
    <property type="nucleotide sequence ID" value="NZ_CP023054.1"/>
</dbReference>
<evidence type="ECO:0000313" key="2">
    <source>
        <dbReference type="EMBL" id="AZS24080.1"/>
    </source>
</evidence>
<feature type="coiled-coil region" evidence="1">
    <location>
        <begin position="120"/>
        <end position="147"/>
    </location>
</feature>
<dbReference type="EMBL" id="RDOM01000539">
    <property type="protein sequence ID" value="MBF4274765.1"/>
    <property type="molecule type" value="Genomic_DNA"/>
</dbReference>
<evidence type="ECO:0000313" key="3">
    <source>
        <dbReference type="EMBL" id="MBF4274765.1"/>
    </source>
</evidence>
<organism evidence="2 5">
    <name type="scientific">Vibrio anguillarum</name>
    <name type="common">Listonella anguillarum</name>
    <dbReference type="NCBI Taxonomy" id="55601"/>
    <lineage>
        <taxon>Bacteria</taxon>
        <taxon>Pseudomonadati</taxon>
        <taxon>Pseudomonadota</taxon>
        <taxon>Gammaproteobacteria</taxon>
        <taxon>Vibrionales</taxon>
        <taxon>Vibrionaceae</taxon>
        <taxon>Vibrio</taxon>
    </lineage>
</organism>
<dbReference type="AlphaFoldDB" id="A0A289GCF3"/>
<evidence type="ECO:0000313" key="6">
    <source>
        <dbReference type="Proteomes" id="UP000722957"/>
    </source>
</evidence>
<evidence type="ECO:0000256" key="1">
    <source>
        <dbReference type="SAM" id="Coils"/>
    </source>
</evidence>
<reference evidence="3 6" key="2">
    <citation type="journal article" date="2021" name="PeerJ">
        <title>Analysis of 44 Vibrio anguillarum genomes reveals high genetic diversity.</title>
        <authorList>
            <person name="Hansen M.J."/>
            <person name="Dalsgaard I."/>
        </authorList>
    </citation>
    <scope>NUCLEOTIDE SEQUENCE [LARGE SCALE GENOMIC DNA]</scope>
    <source>
        <strain evidence="3 6">17-16730-2A</strain>
        <strain evidence="4">850617-1/1</strain>
    </source>
</reference>
<evidence type="ECO:0000313" key="5">
    <source>
        <dbReference type="Proteomes" id="UP000256923"/>
    </source>
</evidence>
<dbReference type="Proteomes" id="UP000256923">
    <property type="component" value="Chromosome 1"/>
</dbReference>
<dbReference type="Proteomes" id="UP000722957">
    <property type="component" value="Unassembled WGS sequence"/>
</dbReference>
<name>A0A289GCF3_VIBAN</name>
<sequence>MNKIDIKERSEITLQRLELALNRLIDGKPEKTSNDGKINLKRINDEAGLSSGGIYYYKEFVEKARVVIAKADVKQVNKSFVKHKSKNFRYQLEEERRLKTKYREQRDLIKNFCDQVVAKSANLEFALFEALERIQQLEEELHAIKVVEMVKGRDR</sequence>
<reference evidence="2 5" key="1">
    <citation type="submission" date="2018-12" db="EMBL/GenBank/DDBJ databases">
        <title>Characterization and Draft Genome of Vibrio anguillarum J360 Marine Pathogen Isolated from an Outbreak in Lumpfish (Cyclopterus lumpus).</title>
        <authorList>
            <person name="Vasquez J.I."/>
            <person name="Cao T."/>
            <person name="Chakraborty S."/>
            <person name="Gnanagobal H."/>
            <person name="Wescot J."/>
            <person name="Boyce D."/>
            <person name="Santander J."/>
        </authorList>
    </citation>
    <scope>NUCLEOTIDE SEQUENCE [LARGE SCALE GENOMIC DNA]</scope>
    <source>
        <strain evidence="2 5">J360</strain>
    </source>
</reference>
<gene>
    <name evidence="2" type="ORF">DYL72_02750</name>
    <name evidence="3" type="ORF">EAY07_22725</name>
    <name evidence="4" type="ORF">ERJ77_18955</name>
</gene>